<name>A0A146JXF8_9EUKA</name>
<sequence>LQSEQFEHMLKVKSFDPKLQNLVQQVSMLKKNLKQSLIQLFQQPITEVHQKLKFVKLYKQFQLTYQEKDDLLDQLLENQLNQHIQNYLFPLQMQPKLLDDISVLSPNILQSKKFKFDESSVKIDLNQQIQKEFQTVCFVNSFQFNFQHNGRDNLFKEINIPDEPKNKFNLLQKANLADYINNQVFPEQLFFKSINILQFMLDSEFQMFKDVNPKIKFNYALIEQQLNNLQVDFCACVNIVSQKQLIYQNLKDQKLIEVAGKFIKFCSKKLVQLVKNIFQSCVTKEITAEIQQFAQIYQITLVEQPTSKTITLGNEECAVVGARLGQLLKTMQKLKSSGFQSLYETILRDVPNVIQEIAKGDGKQEAGKLINGYCKKCYGE</sequence>
<dbReference type="AlphaFoldDB" id="A0A146JXF8"/>
<feature type="non-terminal residue" evidence="1">
    <location>
        <position position="1"/>
    </location>
</feature>
<proteinExistence type="predicted"/>
<reference evidence="1" key="1">
    <citation type="submission" date="2015-07" db="EMBL/GenBank/DDBJ databases">
        <title>Adaptation to a free-living lifestyle via gene acquisitions in the diplomonad Trepomonas sp. PC1.</title>
        <authorList>
            <person name="Xu F."/>
            <person name="Jerlstrom-Hultqvist J."/>
            <person name="Kolisko M."/>
            <person name="Simpson A.G.B."/>
            <person name="Roger A.J."/>
            <person name="Svard S.G."/>
            <person name="Andersson J.O."/>
        </authorList>
    </citation>
    <scope>NUCLEOTIDE SEQUENCE</scope>
    <source>
        <strain evidence="1">PC1</strain>
    </source>
</reference>
<evidence type="ECO:0000313" key="1">
    <source>
        <dbReference type="EMBL" id="JAP89187.1"/>
    </source>
</evidence>
<feature type="non-terminal residue" evidence="1">
    <location>
        <position position="380"/>
    </location>
</feature>
<gene>
    <name evidence="1" type="ORF">TPC1_31318</name>
</gene>
<protein>
    <submittedName>
        <fullName evidence="1">Uncharacterized protein</fullName>
    </submittedName>
</protein>
<organism evidence="1">
    <name type="scientific">Trepomonas sp. PC1</name>
    <dbReference type="NCBI Taxonomy" id="1076344"/>
    <lineage>
        <taxon>Eukaryota</taxon>
        <taxon>Metamonada</taxon>
        <taxon>Diplomonadida</taxon>
        <taxon>Hexamitidae</taxon>
        <taxon>Hexamitinae</taxon>
        <taxon>Trepomonas</taxon>
    </lineage>
</organism>
<dbReference type="EMBL" id="GDID01007419">
    <property type="protein sequence ID" value="JAP89187.1"/>
    <property type="molecule type" value="Transcribed_RNA"/>
</dbReference>
<accession>A0A146JXF8</accession>